<feature type="region of interest" description="Disordered" evidence="5">
    <location>
        <begin position="58"/>
        <end position="87"/>
    </location>
</feature>
<keyword evidence="8" id="KW-1185">Reference proteome</keyword>
<keyword evidence="3 6" id="KW-1133">Transmembrane helix</keyword>
<keyword evidence="2 6" id="KW-0812">Transmembrane</keyword>
<dbReference type="EMBL" id="CAHR02000098">
    <property type="protein sequence ID" value="CCG82743.1"/>
    <property type="molecule type" value="Genomic_DNA"/>
</dbReference>
<dbReference type="AlphaFoldDB" id="R4XAB1"/>
<feature type="transmembrane region" description="Helical" evidence="6">
    <location>
        <begin position="6"/>
        <end position="26"/>
    </location>
</feature>
<keyword evidence="4 6" id="KW-0472">Membrane</keyword>
<feature type="transmembrane region" description="Helical" evidence="6">
    <location>
        <begin position="330"/>
        <end position="355"/>
    </location>
</feature>
<protein>
    <submittedName>
        <fullName evidence="7">Uncharacterized protein</fullName>
    </submittedName>
</protein>
<dbReference type="OrthoDB" id="10607576at2759"/>
<organism evidence="7 8">
    <name type="scientific">Taphrina deformans (strain PYCC 5710 / ATCC 11124 / CBS 356.35 / IMI 108563 / JCM 9778 / NBRC 8474)</name>
    <name type="common">Peach leaf curl fungus</name>
    <name type="synonym">Lalaria deformans</name>
    <dbReference type="NCBI Taxonomy" id="1097556"/>
    <lineage>
        <taxon>Eukaryota</taxon>
        <taxon>Fungi</taxon>
        <taxon>Dikarya</taxon>
        <taxon>Ascomycota</taxon>
        <taxon>Taphrinomycotina</taxon>
        <taxon>Taphrinomycetes</taxon>
        <taxon>Taphrinales</taxon>
        <taxon>Taphrinaceae</taxon>
        <taxon>Taphrina</taxon>
    </lineage>
</organism>
<dbReference type="VEuPathDB" id="FungiDB:TAPDE_002881"/>
<dbReference type="GO" id="GO:0016020">
    <property type="term" value="C:membrane"/>
    <property type="evidence" value="ECO:0007669"/>
    <property type="project" value="UniProtKB-SubCell"/>
</dbReference>
<evidence type="ECO:0000256" key="3">
    <source>
        <dbReference type="ARBA" id="ARBA00022989"/>
    </source>
</evidence>
<proteinExistence type="predicted"/>
<evidence type="ECO:0000256" key="4">
    <source>
        <dbReference type="ARBA" id="ARBA00023136"/>
    </source>
</evidence>
<evidence type="ECO:0000313" key="8">
    <source>
        <dbReference type="Proteomes" id="UP000013776"/>
    </source>
</evidence>
<evidence type="ECO:0000256" key="6">
    <source>
        <dbReference type="SAM" id="Phobius"/>
    </source>
</evidence>
<feature type="transmembrane region" description="Helical" evidence="6">
    <location>
        <begin position="248"/>
        <end position="268"/>
    </location>
</feature>
<evidence type="ECO:0000256" key="1">
    <source>
        <dbReference type="ARBA" id="ARBA00004370"/>
    </source>
</evidence>
<evidence type="ECO:0000256" key="2">
    <source>
        <dbReference type="ARBA" id="ARBA00022692"/>
    </source>
</evidence>
<sequence length="359" mass="39896">MDLSASQLIATCFTATLLLAAALFTYPIQLILVHTLVETPFDAAQISASAHYEVAPTKDDFDVPDEVDERDLEPPTSGSSHEDGTSERAIKSMHTRSILTAWANLQSVGFKGLFRAVPAQVVYTMTHELLFVMLGGMHPVMQLLNRLQSEDPANVKFSFSPLLIFTIILSKVLLIPLGLVVMRQIIGKPDGSTWWGHLKTLVSTIGVKAMLPIVVPQVLKSGIPLLLQNATTFLHFLYLQETVVEPGWYAFFAILELVWQLFMLIFIISPLQAVLYRAQTSVLAHMPKFDAFVPFPTSYISPLAELKQIVEEERYISGTWYGRYLRAFRVIATTSVVIFVVAMISAVPLMITGAINVKK</sequence>
<reference evidence="7 8" key="1">
    <citation type="journal article" date="2013" name="MBio">
        <title>Genome sequencing of the plant pathogen Taphrina deformans, the causal agent of peach leaf curl.</title>
        <authorList>
            <person name="Cisse O.H."/>
            <person name="Almeida J.M.G.C.F."/>
            <person name="Fonseca A."/>
            <person name="Kumar A.A."/>
            <person name="Salojaervi J."/>
            <person name="Overmyer K."/>
            <person name="Hauser P.M."/>
            <person name="Pagni M."/>
        </authorList>
    </citation>
    <scope>NUCLEOTIDE SEQUENCE [LARGE SCALE GENOMIC DNA]</scope>
    <source>
        <strain evidence="8">PYCC 5710 / ATCC 11124 / CBS 356.35 / IMI 108563 / JCM 9778 / NBRC 8474</strain>
    </source>
</reference>
<accession>R4XAB1</accession>
<feature type="transmembrane region" description="Helical" evidence="6">
    <location>
        <begin position="161"/>
        <end position="182"/>
    </location>
</feature>
<feature type="transmembrane region" description="Helical" evidence="6">
    <location>
        <begin position="121"/>
        <end position="141"/>
    </location>
</feature>
<dbReference type="Proteomes" id="UP000013776">
    <property type="component" value="Unassembled WGS sequence"/>
</dbReference>
<dbReference type="InterPro" id="IPR023395">
    <property type="entry name" value="MCP_dom_sf"/>
</dbReference>
<comment type="caution">
    <text evidence="7">The sequence shown here is derived from an EMBL/GenBank/DDBJ whole genome shotgun (WGS) entry which is preliminary data.</text>
</comment>
<dbReference type="Gene3D" id="1.50.40.10">
    <property type="entry name" value="Mitochondrial carrier domain"/>
    <property type="match status" value="1"/>
</dbReference>
<feature type="transmembrane region" description="Helical" evidence="6">
    <location>
        <begin position="194"/>
        <end position="215"/>
    </location>
</feature>
<evidence type="ECO:0000256" key="5">
    <source>
        <dbReference type="SAM" id="MobiDB-lite"/>
    </source>
</evidence>
<evidence type="ECO:0000313" key="7">
    <source>
        <dbReference type="EMBL" id="CCG82743.1"/>
    </source>
</evidence>
<name>R4XAB1_TAPDE</name>
<comment type="subcellular location">
    <subcellularLocation>
        <location evidence="1">Membrane</location>
    </subcellularLocation>
</comment>
<feature type="compositionally biased region" description="Acidic residues" evidence="5">
    <location>
        <begin position="62"/>
        <end position="71"/>
    </location>
</feature>
<gene>
    <name evidence="7" type="ORF">TAPDE_002881</name>
</gene>